<dbReference type="NCBIfam" id="TIGR00966">
    <property type="entry name" value="transloc_SecF"/>
    <property type="match status" value="1"/>
</dbReference>
<proteinExistence type="inferred from homology"/>
<evidence type="ECO:0000313" key="11">
    <source>
        <dbReference type="EMBL" id="GLQ01105.1"/>
    </source>
</evidence>
<dbReference type="Proteomes" id="UP001161423">
    <property type="component" value="Unassembled WGS sequence"/>
</dbReference>
<feature type="transmembrane region" description="Helical" evidence="9">
    <location>
        <begin position="243"/>
        <end position="264"/>
    </location>
</feature>
<dbReference type="InterPro" id="IPR055344">
    <property type="entry name" value="SecD_SecF_C_bact"/>
</dbReference>
<dbReference type="Pfam" id="PF07549">
    <property type="entry name" value="Sec_GG"/>
    <property type="match status" value="1"/>
</dbReference>
<dbReference type="InterPro" id="IPR048634">
    <property type="entry name" value="SecD_SecF_C"/>
</dbReference>
<evidence type="ECO:0000256" key="6">
    <source>
        <dbReference type="ARBA" id="ARBA00022989"/>
    </source>
</evidence>
<comment type="subcellular location">
    <subcellularLocation>
        <location evidence="1 9">Cell membrane</location>
        <topology evidence="1 9">Multi-pass membrane protein</topology>
    </subcellularLocation>
</comment>
<dbReference type="SUPFAM" id="SSF82866">
    <property type="entry name" value="Multidrug efflux transporter AcrB transmembrane domain"/>
    <property type="match status" value="1"/>
</dbReference>
<keyword evidence="8 9" id="KW-0472">Membrane</keyword>
<keyword evidence="5 9" id="KW-0653">Protein transport</keyword>
<reference evidence="11" key="1">
    <citation type="journal article" date="2014" name="Int. J. Syst. Evol. Microbiol.">
        <title>Complete genome of a new Firmicutes species belonging to the dominant human colonic microbiota ('Ruminococcus bicirculans') reveals two chromosomes and a selective capacity to utilize plant glucans.</title>
        <authorList>
            <consortium name="NISC Comparative Sequencing Program"/>
            <person name="Wegmann U."/>
            <person name="Louis P."/>
            <person name="Goesmann A."/>
            <person name="Henrissat B."/>
            <person name="Duncan S.H."/>
            <person name="Flint H.J."/>
        </authorList>
    </citation>
    <scope>NUCLEOTIDE SEQUENCE</scope>
    <source>
        <strain evidence="11">NBRC 102424</strain>
    </source>
</reference>
<evidence type="ECO:0000256" key="3">
    <source>
        <dbReference type="ARBA" id="ARBA00022475"/>
    </source>
</evidence>
<dbReference type="HAMAP" id="MF_01464_B">
    <property type="entry name" value="SecF_B"/>
    <property type="match status" value="1"/>
</dbReference>
<evidence type="ECO:0000313" key="12">
    <source>
        <dbReference type="Proteomes" id="UP001161423"/>
    </source>
</evidence>
<dbReference type="PANTHER" id="PTHR30081:SF8">
    <property type="entry name" value="PROTEIN TRANSLOCASE SUBUNIT SECF"/>
    <property type="match status" value="1"/>
</dbReference>
<keyword evidence="12" id="KW-1185">Reference proteome</keyword>
<evidence type="ECO:0000256" key="9">
    <source>
        <dbReference type="HAMAP-Rule" id="MF_01464"/>
    </source>
</evidence>
<reference evidence="11" key="2">
    <citation type="submission" date="2023-01" db="EMBL/GenBank/DDBJ databases">
        <title>Draft genome sequence of Methylophaga thalassica strain NBRC 102424.</title>
        <authorList>
            <person name="Sun Q."/>
            <person name="Mori K."/>
        </authorList>
    </citation>
    <scope>NUCLEOTIDE SEQUENCE</scope>
    <source>
        <strain evidence="11">NBRC 102424</strain>
    </source>
</reference>
<evidence type="ECO:0000256" key="5">
    <source>
        <dbReference type="ARBA" id="ARBA00022927"/>
    </source>
</evidence>
<keyword evidence="4 9" id="KW-0812">Transmembrane</keyword>
<comment type="function">
    <text evidence="9">Part of the Sec protein translocase complex. Interacts with the SecYEG preprotein conducting channel. SecDF uses the proton motive force (PMF) to complete protein translocation after the ATP-dependent function of SecA.</text>
</comment>
<dbReference type="PRINTS" id="PR01755">
    <property type="entry name" value="SECFTRNLCASE"/>
</dbReference>
<comment type="caution">
    <text evidence="11">The sequence shown here is derived from an EMBL/GenBank/DDBJ whole genome shotgun (WGS) entry which is preliminary data.</text>
</comment>
<accession>A0ABQ5U0P3</accession>
<comment type="similarity">
    <text evidence="9">Belongs to the SecD/SecF family. SecF subfamily.</text>
</comment>
<gene>
    <name evidence="9 11" type="primary">secF</name>
    <name evidence="11" type="ORF">GCM10007891_29580</name>
</gene>
<evidence type="ECO:0000256" key="4">
    <source>
        <dbReference type="ARBA" id="ARBA00022692"/>
    </source>
</evidence>
<dbReference type="InterPro" id="IPR005665">
    <property type="entry name" value="SecF_bac"/>
</dbReference>
<name>A0ABQ5U0P3_9GAMM</name>
<sequence length="318" mass="34832">MFMQFFNKQTHIKFMSKRWFAIAFSSILLIVSIGSLVTQGLTFGIDFTGGTMIELGYQEPANLDKIRSSLQNGGYPEAVVQNFGSIHDVLVRLPIVETENMAEMSNNVVSLLQVDSGSPIDVRRVEFVGPQVGDDLTEQGGLAVLYALIGILIYVAFRFEYRFAIASVAALVHDVIITLGFFSITHVEFDLTVLAAVLAIIGYSLNDTIVVFDRVREGFLKIRKATSEEVIDTSLNETLSRTLMTSFTTLLVVFALFILGGEVIHSFAEALLLGIMIGTYSSIYVASSAVLFMGVSKEDLLPPVKDSDQEIGEDGSQV</sequence>
<evidence type="ECO:0000259" key="10">
    <source>
        <dbReference type="Pfam" id="PF02355"/>
    </source>
</evidence>
<evidence type="ECO:0000256" key="7">
    <source>
        <dbReference type="ARBA" id="ARBA00023010"/>
    </source>
</evidence>
<keyword evidence="7 9" id="KW-0811">Translocation</keyword>
<evidence type="ECO:0000256" key="8">
    <source>
        <dbReference type="ARBA" id="ARBA00023136"/>
    </source>
</evidence>
<dbReference type="InterPro" id="IPR022813">
    <property type="entry name" value="SecD/SecF_arch_bac"/>
</dbReference>
<dbReference type="NCBIfam" id="TIGR00916">
    <property type="entry name" value="2A0604s01"/>
    <property type="match status" value="1"/>
</dbReference>
<dbReference type="Pfam" id="PF02355">
    <property type="entry name" value="SecD_SecF_C"/>
    <property type="match status" value="1"/>
</dbReference>
<feature type="transmembrane region" description="Helical" evidence="9">
    <location>
        <begin position="140"/>
        <end position="157"/>
    </location>
</feature>
<protein>
    <recommendedName>
        <fullName evidence="9">Protein-export membrane protein SecF</fullName>
    </recommendedName>
</protein>
<evidence type="ECO:0000256" key="2">
    <source>
        <dbReference type="ARBA" id="ARBA00022448"/>
    </source>
</evidence>
<feature type="transmembrane region" description="Helical" evidence="9">
    <location>
        <begin position="270"/>
        <end position="295"/>
    </location>
</feature>
<dbReference type="InterPro" id="IPR022645">
    <property type="entry name" value="SecD/SecF_bac"/>
</dbReference>
<dbReference type="EMBL" id="BSND01000013">
    <property type="protein sequence ID" value="GLQ01105.1"/>
    <property type="molecule type" value="Genomic_DNA"/>
</dbReference>
<evidence type="ECO:0000256" key="1">
    <source>
        <dbReference type="ARBA" id="ARBA00004651"/>
    </source>
</evidence>
<comment type="subunit">
    <text evidence="9">Forms a complex with SecD. Part of the essential Sec protein translocation apparatus which comprises SecA, SecYEG and auxiliary proteins SecDF-YajC and YidC.</text>
</comment>
<dbReference type="Gene3D" id="1.20.1640.10">
    <property type="entry name" value="Multidrug efflux transporter AcrB transmembrane domain"/>
    <property type="match status" value="1"/>
</dbReference>
<organism evidence="11 12">
    <name type="scientific">Methylophaga thalassica</name>
    <dbReference type="NCBI Taxonomy" id="40223"/>
    <lineage>
        <taxon>Bacteria</taxon>
        <taxon>Pseudomonadati</taxon>
        <taxon>Pseudomonadota</taxon>
        <taxon>Gammaproteobacteria</taxon>
        <taxon>Thiotrichales</taxon>
        <taxon>Piscirickettsiaceae</taxon>
        <taxon>Methylophaga</taxon>
    </lineage>
</organism>
<keyword evidence="3 9" id="KW-1003">Cell membrane</keyword>
<feature type="domain" description="Protein export membrane protein SecD/SecF C-terminal" evidence="10">
    <location>
        <begin position="119"/>
        <end position="294"/>
    </location>
</feature>
<dbReference type="InterPro" id="IPR022646">
    <property type="entry name" value="SecD/SecF_CS"/>
</dbReference>
<keyword evidence="6 9" id="KW-1133">Transmembrane helix</keyword>
<feature type="transmembrane region" description="Helical" evidence="9">
    <location>
        <begin position="164"/>
        <end position="185"/>
    </location>
</feature>
<keyword evidence="2 9" id="KW-0813">Transport</keyword>
<feature type="transmembrane region" description="Helical" evidence="9">
    <location>
        <begin position="191"/>
        <end position="212"/>
    </location>
</feature>
<comment type="caution">
    <text evidence="9">Lacks conserved residue(s) required for the propagation of feature annotation.</text>
</comment>
<dbReference type="PANTHER" id="PTHR30081">
    <property type="entry name" value="PROTEIN-EXPORT MEMBRANE PROTEIN SEC"/>
    <property type="match status" value="1"/>
</dbReference>